<protein>
    <submittedName>
        <fullName evidence="1">Uncharacterized protein</fullName>
    </submittedName>
</protein>
<organism evidence="1 2">
    <name type="scientific">Cannabis sativa</name>
    <name type="common">Hemp</name>
    <name type="synonym">Marijuana</name>
    <dbReference type="NCBI Taxonomy" id="3483"/>
    <lineage>
        <taxon>Eukaryota</taxon>
        <taxon>Viridiplantae</taxon>
        <taxon>Streptophyta</taxon>
        <taxon>Embryophyta</taxon>
        <taxon>Tracheophyta</taxon>
        <taxon>Spermatophyta</taxon>
        <taxon>Magnoliopsida</taxon>
        <taxon>eudicotyledons</taxon>
        <taxon>Gunneridae</taxon>
        <taxon>Pentapetalae</taxon>
        <taxon>rosids</taxon>
        <taxon>fabids</taxon>
        <taxon>Rosales</taxon>
        <taxon>Cannabaceae</taxon>
        <taxon>Cannabis</taxon>
    </lineage>
</organism>
<sequence length="100" mass="10578">MNSIPPGKPIQVTQNKQGNQSRILKILIGGENSLTIHEIDVVCIVEDVRCSKILEGEGVEVFGWAYGFEILSESLVHDSVLGVETVAEGSALGNSDGVAA</sequence>
<dbReference type="Gramene" id="evm.model.08.1371">
    <property type="protein sequence ID" value="cds.evm.model.08.1371"/>
    <property type="gene ID" value="evm.TU.08.1371"/>
</dbReference>
<evidence type="ECO:0000313" key="2">
    <source>
        <dbReference type="Proteomes" id="UP000596661"/>
    </source>
</evidence>
<keyword evidence="2" id="KW-1185">Reference proteome</keyword>
<accession>A0A803Q8G8</accession>
<name>A0A803Q8G8_CANSA</name>
<dbReference type="EMBL" id="UZAU01000709">
    <property type="status" value="NOT_ANNOTATED_CDS"/>
    <property type="molecule type" value="Genomic_DNA"/>
</dbReference>
<reference evidence="1" key="1">
    <citation type="submission" date="2018-11" db="EMBL/GenBank/DDBJ databases">
        <authorList>
            <person name="Grassa J C."/>
        </authorList>
    </citation>
    <scope>NUCLEOTIDE SEQUENCE [LARGE SCALE GENOMIC DNA]</scope>
</reference>
<dbReference type="Proteomes" id="UP000596661">
    <property type="component" value="Chromosome 8"/>
</dbReference>
<reference evidence="1" key="2">
    <citation type="submission" date="2021-03" db="UniProtKB">
        <authorList>
            <consortium name="EnsemblPlants"/>
        </authorList>
    </citation>
    <scope>IDENTIFICATION</scope>
</reference>
<evidence type="ECO:0000313" key="1">
    <source>
        <dbReference type="EnsemblPlants" id="cds.evm.model.08.1371"/>
    </source>
</evidence>
<dbReference type="EnsemblPlants" id="evm.model.08.1371">
    <property type="protein sequence ID" value="cds.evm.model.08.1371"/>
    <property type="gene ID" value="evm.TU.08.1371"/>
</dbReference>
<proteinExistence type="predicted"/>
<dbReference type="AlphaFoldDB" id="A0A803Q8G8"/>